<keyword evidence="4 5" id="KW-0472">Membrane</keyword>
<dbReference type="Proteomes" id="UP000176244">
    <property type="component" value="Unassembled WGS sequence"/>
</dbReference>
<evidence type="ECO:0000256" key="5">
    <source>
        <dbReference type="SAM" id="Phobius"/>
    </source>
</evidence>
<dbReference type="GO" id="GO:0009403">
    <property type="term" value="P:toxin biosynthetic process"/>
    <property type="evidence" value="ECO:0007669"/>
    <property type="project" value="InterPro"/>
</dbReference>
<dbReference type="RefSeq" id="WP_070370658.1">
    <property type="nucleotide sequence ID" value="NZ_LKEU01000026.1"/>
</dbReference>
<evidence type="ECO:0000256" key="4">
    <source>
        <dbReference type="ARBA" id="ARBA00023136"/>
    </source>
</evidence>
<dbReference type="PANTHER" id="PTHR37306:SF1">
    <property type="entry name" value="COLICIN V PRODUCTION PROTEIN"/>
    <property type="match status" value="1"/>
</dbReference>
<comment type="subcellular location">
    <subcellularLocation>
        <location evidence="1">Membrane</location>
        <topology evidence="1">Multi-pass membrane protein</topology>
    </subcellularLocation>
</comment>
<protein>
    <submittedName>
        <fullName evidence="6">Colicin V production protein</fullName>
    </submittedName>
</protein>
<keyword evidence="3 5" id="KW-1133">Transmembrane helix</keyword>
<dbReference type="AlphaFoldDB" id="A0A1F2PJZ4"/>
<comment type="caution">
    <text evidence="6">The sequence shown here is derived from an EMBL/GenBank/DDBJ whole genome shotgun (WGS) entry which is preliminary data.</text>
</comment>
<feature type="transmembrane region" description="Helical" evidence="5">
    <location>
        <begin position="125"/>
        <end position="148"/>
    </location>
</feature>
<gene>
    <name evidence="6" type="ORF">ACWI_13310</name>
</gene>
<accession>A0A1F2PJZ4</accession>
<proteinExistence type="predicted"/>
<evidence type="ECO:0000256" key="1">
    <source>
        <dbReference type="ARBA" id="ARBA00004141"/>
    </source>
</evidence>
<name>A0A1F2PJZ4_9FIRM</name>
<dbReference type="EMBL" id="LKEU01000026">
    <property type="protein sequence ID" value="OFV71214.1"/>
    <property type="molecule type" value="Genomic_DNA"/>
</dbReference>
<sequence length="217" mass="22735">MSFQTLTSLDLIGILICVLSGIIGFKRGAINTLISFGGFIASFVIAWFFSPLLADWLIQSGMLNNLFTTINIDAISQSLMDLGAQQSGLTNALLGEAAMSSGQSILDQGITVITEVIKHGIANSISFGILVMGVSVLCWLLQAIFLGISKLPVIGILNRLAGAIIGVVLGAAIIAVMLWVFSVINLTTGGVSKLPTVEASSLLTTWMPIGLNVIGIQ</sequence>
<evidence type="ECO:0000256" key="2">
    <source>
        <dbReference type="ARBA" id="ARBA00022692"/>
    </source>
</evidence>
<evidence type="ECO:0000256" key="3">
    <source>
        <dbReference type="ARBA" id="ARBA00022989"/>
    </source>
</evidence>
<keyword evidence="2 5" id="KW-0812">Transmembrane</keyword>
<dbReference type="STRING" id="52694.ACWI_13310"/>
<evidence type="ECO:0000313" key="7">
    <source>
        <dbReference type="Proteomes" id="UP000176244"/>
    </source>
</evidence>
<dbReference type="InterPro" id="IPR003825">
    <property type="entry name" value="Colicin-V_CvpA"/>
</dbReference>
<feature type="transmembrane region" description="Helical" evidence="5">
    <location>
        <begin position="32"/>
        <end position="54"/>
    </location>
</feature>
<dbReference type="Pfam" id="PF02674">
    <property type="entry name" value="Colicin_V"/>
    <property type="match status" value="1"/>
</dbReference>
<dbReference type="GO" id="GO:0016020">
    <property type="term" value="C:membrane"/>
    <property type="evidence" value="ECO:0007669"/>
    <property type="project" value="UniProtKB-SubCell"/>
</dbReference>
<dbReference type="OrthoDB" id="1777965at2"/>
<reference evidence="6 7" key="1">
    <citation type="submission" date="2015-09" db="EMBL/GenBank/DDBJ databases">
        <title>Genome sequence of Acetobacterium wieringae DSM 1911.</title>
        <authorList>
            <person name="Poehlein A."/>
            <person name="Bengelsdorf F.R."/>
            <person name="Schiel-Bengelsdorf B."/>
            <person name="Duerre P."/>
            <person name="Daniel R."/>
        </authorList>
    </citation>
    <scope>NUCLEOTIDE SEQUENCE [LARGE SCALE GENOMIC DNA]</scope>
    <source>
        <strain evidence="6 7">DSM 1911</strain>
    </source>
</reference>
<dbReference type="PANTHER" id="PTHR37306">
    <property type="entry name" value="COLICIN V PRODUCTION PROTEIN"/>
    <property type="match status" value="1"/>
</dbReference>
<feature type="transmembrane region" description="Helical" evidence="5">
    <location>
        <begin position="160"/>
        <end position="184"/>
    </location>
</feature>
<evidence type="ECO:0000313" key="6">
    <source>
        <dbReference type="EMBL" id="OFV71214.1"/>
    </source>
</evidence>
<feature type="transmembrane region" description="Helical" evidence="5">
    <location>
        <begin position="6"/>
        <end position="25"/>
    </location>
</feature>
<organism evidence="6 7">
    <name type="scientific">Acetobacterium wieringae</name>
    <dbReference type="NCBI Taxonomy" id="52694"/>
    <lineage>
        <taxon>Bacteria</taxon>
        <taxon>Bacillati</taxon>
        <taxon>Bacillota</taxon>
        <taxon>Clostridia</taxon>
        <taxon>Eubacteriales</taxon>
        <taxon>Eubacteriaceae</taxon>
        <taxon>Acetobacterium</taxon>
    </lineage>
</organism>